<evidence type="ECO:0000313" key="1">
    <source>
        <dbReference type="EMBL" id="GBN28149.1"/>
    </source>
</evidence>
<dbReference type="AlphaFoldDB" id="A0A4Y2MNN0"/>
<dbReference type="EMBL" id="BGPR01007606">
    <property type="protein sequence ID" value="GBN28149.1"/>
    <property type="molecule type" value="Genomic_DNA"/>
</dbReference>
<accession>A0A4Y2MNN0</accession>
<name>A0A4Y2MNN0_ARAVE</name>
<sequence>MRGKTVGQCFHCQSFAHIASKCRMNVKCVICAENHDSRSCPQKNLENPIKKCANCGGTHTASYRGCPKFPKIRTNEVKKGFSYAAATKTTNTQQIPHPAMQHTAPTNSILKNPLPAPNMLKDEFSDVFRLLNHLKNITQAIPNIKNLLNKLDNETSVENKLFLIAEALNQSSFVTPK</sequence>
<dbReference type="OrthoDB" id="8123891at2759"/>
<evidence type="ECO:0008006" key="3">
    <source>
        <dbReference type="Google" id="ProtNLM"/>
    </source>
</evidence>
<comment type="caution">
    <text evidence="1">The sequence shown here is derived from an EMBL/GenBank/DDBJ whole genome shotgun (WGS) entry which is preliminary data.</text>
</comment>
<evidence type="ECO:0000313" key="2">
    <source>
        <dbReference type="Proteomes" id="UP000499080"/>
    </source>
</evidence>
<organism evidence="1 2">
    <name type="scientific">Araneus ventricosus</name>
    <name type="common">Orbweaver spider</name>
    <name type="synonym">Epeira ventricosa</name>
    <dbReference type="NCBI Taxonomy" id="182803"/>
    <lineage>
        <taxon>Eukaryota</taxon>
        <taxon>Metazoa</taxon>
        <taxon>Ecdysozoa</taxon>
        <taxon>Arthropoda</taxon>
        <taxon>Chelicerata</taxon>
        <taxon>Arachnida</taxon>
        <taxon>Araneae</taxon>
        <taxon>Araneomorphae</taxon>
        <taxon>Entelegynae</taxon>
        <taxon>Araneoidea</taxon>
        <taxon>Araneidae</taxon>
        <taxon>Araneus</taxon>
    </lineage>
</organism>
<keyword evidence="2" id="KW-1185">Reference proteome</keyword>
<reference evidence="1 2" key="1">
    <citation type="journal article" date="2019" name="Sci. Rep.">
        <title>Orb-weaving spider Araneus ventricosus genome elucidates the spidroin gene catalogue.</title>
        <authorList>
            <person name="Kono N."/>
            <person name="Nakamura H."/>
            <person name="Ohtoshi R."/>
            <person name="Moran D.A.P."/>
            <person name="Shinohara A."/>
            <person name="Yoshida Y."/>
            <person name="Fujiwara M."/>
            <person name="Mori M."/>
            <person name="Tomita M."/>
            <person name="Arakawa K."/>
        </authorList>
    </citation>
    <scope>NUCLEOTIDE SEQUENCE [LARGE SCALE GENOMIC DNA]</scope>
</reference>
<proteinExistence type="predicted"/>
<dbReference type="Proteomes" id="UP000499080">
    <property type="component" value="Unassembled WGS sequence"/>
</dbReference>
<protein>
    <recommendedName>
        <fullName evidence="3">Nucleic-acid-binding protein from transposon X-element</fullName>
    </recommendedName>
</protein>
<gene>
    <name evidence="1" type="ORF">AVEN_218064_1</name>
</gene>